<gene>
    <name evidence="1" type="ORF">ALEPTO_LOCUS3546</name>
</gene>
<sequence length="188" mass="21692">MGLPVSNHKRVIIPTYKTTDHVPEYYLDPHSGGFIPTGYFLDNLDSIGPQHWQNWYSSDITLHVVGTTYNGNYNHNNNVGHYRFCNNANQMNQLGLINDTMVSESGFGSEDNITITVPHPEVFEPILHWLYHHDDDSWLDEMSLENFQQIYENVKYLKLGKEAYDVLDQFILEVEETGIEIKIDGVVE</sequence>
<dbReference type="AlphaFoldDB" id="A0A9N9F0U7"/>
<comment type="caution">
    <text evidence="1">The sequence shown here is derived from an EMBL/GenBank/DDBJ whole genome shotgun (WGS) entry which is preliminary data.</text>
</comment>
<dbReference type="EMBL" id="CAJVPS010000671">
    <property type="protein sequence ID" value="CAG8502292.1"/>
    <property type="molecule type" value="Genomic_DNA"/>
</dbReference>
<proteinExistence type="predicted"/>
<evidence type="ECO:0000313" key="2">
    <source>
        <dbReference type="Proteomes" id="UP000789508"/>
    </source>
</evidence>
<dbReference type="OrthoDB" id="2395088at2759"/>
<organism evidence="1 2">
    <name type="scientific">Ambispora leptoticha</name>
    <dbReference type="NCBI Taxonomy" id="144679"/>
    <lineage>
        <taxon>Eukaryota</taxon>
        <taxon>Fungi</taxon>
        <taxon>Fungi incertae sedis</taxon>
        <taxon>Mucoromycota</taxon>
        <taxon>Glomeromycotina</taxon>
        <taxon>Glomeromycetes</taxon>
        <taxon>Archaeosporales</taxon>
        <taxon>Ambisporaceae</taxon>
        <taxon>Ambispora</taxon>
    </lineage>
</organism>
<evidence type="ECO:0000313" key="1">
    <source>
        <dbReference type="EMBL" id="CAG8502292.1"/>
    </source>
</evidence>
<accession>A0A9N9F0U7</accession>
<name>A0A9N9F0U7_9GLOM</name>
<dbReference type="Proteomes" id="UP000789508">
    <property type="component" value="Unassembled WGS sequence"/>
</dbReference>
<protein>
    <submittedName>
        <fullName evidence="1">2776_t:CDS:1</fullName>
    </submittedName>
</protein>
<keyword evidence="2" id="KW-1185">Reference proteome</keyword>
<reference evidence="1" key="1">
    <citation type="submission" date="2021-06" db="EMBL/GenBank/DDBJ databases">
        <authorList>
            <person name="Kallberg Y."/>
            <person name="Tangrot J."/>
            <person name="Rosling A."/>
        </authorList>
    </citation>
    <scope>NUCLEOTIDE SEQUENCE</scope>
    <source>
        <strain evidence="1">FL130A</strain>
    </source>
</reference>